<dbReference type="GO" id="GO:0015990">
    <property type="term" value="P:electron transport coupled proton transport"/>
    <property type="evidence" value="ECO:0007669"/>
    <property type="project" value="TreeGrafter"/>
</dbReference>
<dbReference type="PANTHER" id="PTHR43507">
    <property type="entry name" value="NADH-UBIQUINONE OXIDOREDUCTASE CHAIN 4"/>
    <property type="match status" value="1"/>
</dbReference>
<feature type="transmembrane region" description="Helical" evidence="6">
    <location>
        <begin position="30"/>
        <end position="50"/>
    </location>
</feature>
<keyword evidence="4 6" id="KW-1133">Transmembrane helix</keyword>
<dbReference type="InterPro" id="IPR010227">
    <property type="entry name" value="NADH_Q_OxRdtase_chainM/4"/>
</dbReference>
<reference evidence="8" key="1">
    <citation type="journal article" date="2005" name="Environ. Microbiol.">
        <title>Genetic and functional properties of uncultivated thermophilic crenarchaeotes from a subsurface gold mine as revealed by analysis of genome fragments.</title>
        <authorList>
            <person name="Nunoura T."/>
            <person name="Hirayama H."/>
            <person name="Takami H."/>
            <person name="Oida H."/>
            <person name="Nishi S."/>
            <person name="Shimamura S."/>
            <person name="Suzuki Y."/>
            <person name="Inagaki F."/>
            <person name="Takai K."/>
            <person name="Nealson K.H."/>
            <person name="Horikoshi K."/>
        </authorList>
    </citation>
    <scope>NUCLEOTIDE SEQUENCE</scope>
</reference>
<feature type="transmembrane region" description="Helical" evidence="6">
    <location>
        <begin position="206"/>
        <end position="229"/>
    </location>
</feature>
<evidence type="ECO:0000256" key="1">
    <source>
        <dbReference type="ARBA" id="ARBA00004141"/>
    </source>
</evidence>
<evidence type="ECO:0000259" key="7">
    <source>
        <dbReference type="Pfam" id="PF00361"/>
    </source>
</evidence>
<feature type="transmembrane region" description="Helical" evidence="6">
    <location>
        <begin position="136"/>
        <end position="153"/>
    </location>
</feature>
<protein>
    <submittedName>
        <fullName evidence="8">NADH dehydrogenase I subunit M</fullName>
    </submittedName>
</protein>
<reference evidence="8" key="2">
    <citation type="journal article" date="2012" name="PLoS ONE">
        <title>A Deeply Branching Thermophilic Bacterium with an Ancient Acetyl-CoA Pathway Dominates a Subsurface Ecosystem.</title>
        <authorList>
            <person name="Takami H."/>
            <person name="Noguchi H."/>
            <person name="Takaki Y."/>
            <person name="Uchiyama I."/>
            <person name="Toyoda A."/>
            <person name="Nishi S."/>
            <person name="Chee G.-J."/>
            <person name="Arai W."/>
            <person name="Nunoura T."/>
            <person name="Itoh T."/>
            <person name="Hattori M."/>
            <person name="Takai K."/>
        </authorList>
    </citation>
    <scope>NUCLEOTIDE SEQUENCE</scope>
</reference>
<dbReference type="InterPro" id="IPR001750">
    <property type="entry name" value="ND/Mrp_TM"/>
</dbReference>
<evidence type="ECO:0000256" key="4">
    <source>
        <dbReference type="ARBA" id="ARBA00022989"/>
    </source>
</evidence>
<feature type="transmembrane region" description="Helical" evidence="6">
    <location>
        <begin position="82"/>
        <end position="105"/>
    </location>
</feature>
<organism evidence="8">
    <name type="scientific">uncultured prokaryote</name>
    <dbReference type="NCBI Taxonomy" id="198431"/>
    <lineage>
        <taxon>unclassified sequences</taxon>
        <taxon>environmental samples</taxon>
    </lineage>
</organism>
<feature type="transmembrane region" description="Helical" evidence="6">
    <location>
        <begin position="445"/>
        <end position="463"/>
    </location>
</feature>
<comment type="similarity">
    <text evidence="2">Belongs to the complex I subunit 4 family.</text>
</comment>
<name>H5SI49_9ZZZZ</name>
<evidence type="ECO:0000256" key="6">
    <source>
        <dbReference type="SAM" id="Phobius"/>
    </source>
</evidence>
<dbReference type="NCBIfam" id="TIGR01972">
    <property type="entry name" value="NDH_I_M"/>
    <property type="match status" value="1"/>
</dbReference>
<sequence length="498" mass="53512">MPSWGLSAMVFGPLGGAVLVALLPRRDGLLRTVALLTTLLPLAVAAWLFWQAPRGEAGFWLTERGLWVPAVGIGYHLGVDGISLPLVLLTAFLFPVALVGTWDAVRTRVKEYLVLLLLLETAVLGTLLALDLLLFYVFWEAVLVPMYFLIGLWGSERRAYAALKFFLFTMAGSVLMLLAIAGLYLATGTLDFPRLLAAELPQPAQGWLFAAFAVAFAIKVPLFPLHTWLPDAHTEAPTAGSVILAGLLLKMGTYGLVRFCLTLFPEVARAAAPFFMALGVVGILYGAAVAYTQPDVKRLVAYSSVSHLGFVVLGTFALNPQGLAGALLQMVNHGISTGALFLLVGVLYERAHTRDMDAFGGVARVMPTFAALSLFVVFSSAALPGTNGFVGEFLVLLGAFRRDPAWAALAAVGVILSAAYLLWMVQRVYFGPVRPEVRAFAPLRLHEGAALVALVLAVLWIGLYPRPWLTRSEAAVQALVQRVVSVGETASPEWGGRP</sequence>
<evidence type="ECO:0000313" key="8">
    <source>
        <dbReference type="EMBL" id="BAL55835.1"/>
    </source>
</evidence>
<keyword evidence="5 6" id="KW-0472">Membrane</keyword>
<dbReference type="GO" id="GO:0003954">
    <property type="term" value="F:NADH dehydrogenase activity"/>
    <property type="evidence" value="ECO:0007669"/>
    <property type="project" value="TreeGrafter"/>
</dbReference>
<dbReference type="AlphaFoldDB" id="H5SI49"/>
<comment type="subcellular location">
    <subcellularLocation>
        <location evidence="1">Membrane</location>
        <topology evidence="1">Multi-pass membrane protein</topology>
    </subcellularLocation>
</comment>
<dbReference type="PRINTS" id="PR01437">
    <property type="entry name" value="NUOXDRDTASE4"/>
</dbReference>
<proteinExistence type="inferred from homology"/>
<evidence type="ECO:0000256" key="3">
    <source>
        <dbReference type="ARBA" id="ARBA00022692"/>
    </source>
</evidence>
<keyword evidence="3 6" id="KW-0812">Transmembrane</keyword>
<feature type="transmembrane region" description="Helical" evidence="6">
    <location>
        <begin position="270"/>
        <end position="292"/>
    </location>
</feature>
<feature type="domain" description="NADH:quinone oxidoreductase/Mrp antiporter transmembrane" evidence="7">
    <location>
        <begin position="129"/>
        <end position="414"/>
    </location>
</feature>
<dbReference type="GO" id="GO:0016020">
    <property type="term" value="C:membrane"/>
    <property type="evidence" value="ECO:0007669"/>
    <property type="project" value="UniProtKB-SubCell"/>
</dbReference>
<dbReference type="InterPro" id="IPR003918">
    <property type="entry name" value="NADH_UbQ_OxRdtase"/>
</dbReference>
<feature type="transmembrane region" description="Helical" evidence="6">
    <location>
        <begin position="165"/>
        <end position="186"/>
    </location>
</feature>
<dbReference type="GO" id="GO:0042773">
    <property type="term" value="P:ATP synthesis coupled electron transport"/>
    <property type="evidence" value="ECO:0007669"/>
    <property type="project" value="InterPro"/>
</dbReference>
<feature type="transmembrane region" description="Helical" evidence="6">
    <location>
        <begin position="6"/>
        <end position="23"/>
    </location>
</feature>
<feature type="transmembrane region" description="Helical" evidence="6">
    <location>
        <begin position="241"/>
        <end position="264"/>
    </location>
</feature>
<dbReference type="EMBL" id="AP011730">
    <property type="protein sequence ID" value="BAL55835.1"/>
    <property type="molecule type" value="Genomic_DNA"/>
</dbReference>
<gene>
    <name evidence="8" type="ORF">HGMM_F31F10C25</name>
</gene>
<evidence type="ECO:0000256" key="5">
    <source>
        <dbReference type="ARBA" id="ARBA00023136"/>
    </source>
</evidence>
<feature type="transmembrane region" description="Helical" evidence="6">
    <location>
        <begin position="112"/>
        <end position="130"/>
    </location>
</feature>
<accession>H5SI49</accession>
<dbReference type="GO" id="GO:0048039">
    <property type="term" value="F:ubiquinone binding"/>
    <property type="evidence" value="ECO:0007669"/>
    <property type="project" value="TreeGrafter"/>
</dbReference>
<feature type="transmembrane region" description="Helical" evidence="6">
    <location>
        <begin position="405"/>
        <end position="425"/>
    </location>
</feature>
<feature type="transmembrane region" description="Helical" evidence="6">
    <location>
        <begin position="330"/>
        <end position="349"/>
    </location>
</feature>
<feature type="transmembrane region" description="Helical" evidence="6">
    <location>
        <begin position="361"/>
        <end position="385"/>
    </location>
</feature>
<dbReference type="PANTHER" id="PTHR43507:SF1">
    <property type="entry name" value="NADH-UBIQUINONE OXIDOREDUCTASE CHAIN 4"/>
    <property type="match status" value="1"/>
</dbReference>
<dbReference type="GO" id="GO:0008137">
    <property type="term" value="F:NADH dehydrogenase (ubiquinone) activity"/>
    <property type="evidence" value="ECO:0007669"/>
    <property type="project" value="InterPro"/>
</dbReference>
<feature type="transmembrane region" description="Helical" evidence="6">
    <location>
        <begin position="299"/>
        <end position="318"/>
    </location>
</feature>
<evidence type="ECO:0000256" key="2">
    <source>
        <dbReference type="ARBA" id="ARBA00009025"/>
    </source>
</evidence>
<dbReference type="Pfam" id="PF00361">
    <property type="entry name" value="Proton_antipo_M"/>
    <property type="match status" value="1"/>
</dbReference>